<dbReference type="CDD" id="cd16021">
    <property type="entry name" value="ALP_like"/>
    <property type="match status" value="1"/>
</dbReference>
<name>A0ABP1QWN7_9HEXA</name>
<proteinExistence type="predicted"/>
<gene>
    <name evidence="2" type="ORF">ODALV1_LOCUS14545</name>
</gene>
<keyword evidence="1" id="KW-0472">Membrane</keyword>
<keyword evidence="3" id="KW-1185">Reference proteome</keyword>
<evidence type="ECO:0000256" key="1">
    <source>
        <dbReference type="SAM" id="Phobius"/>
    </source>
</evidence>
<dbReference type="Gene3D" id="3.40.720.10">
    <property type="entry name" value="Alkaline Phosphatase, subunit A"/>
    <property type="match status" value="1"/>
</dbReference>
<feature type="transmembrane region" description="Helical" evidence="1">
    <location>
        <begin position="12"/>
        <end position="39"/>
    </location>
</feature>
<dbReference type="PANTHER" id="PTHR10974">
    <property type="entry name" value="FI08016P-RELATED"/>
    <property type="match status" value="1"/>
</dbReference>
<protein>
    <submittedName>
        <fullName evidence="2">Uncharacterized protein</fullName>
    </submittedName>
</protein>
<keyword evidence="1" id="KW-1133">Transmembrane helix</keyword>
<comment type="caution">
    <text evidence="2">The sequence shown here is derived from an EMBL/GenBank/DDBJ whole genome shotgun (WGS) entry which is preliminary data.</text>
</comment>
<dbReference type="InterPro" id="IPR004245">
    <property type="entry name" value="DUF229"/>
</dbReference>
<dbReference type="PANTHER" id="PTHR10974:SF6">
    <property type="entry name" value="PROTEIN CBG19234"/>
    <property type="match status" value="1"/>
</dbReference>
<organism evidence="2 3">
    <name type="scientific">Orchesella dallaii</name>
    <dbReference type="NCBI Taxonomy" id="48710"/>
    <lineage>
        <taxon>Eukaryota</taxon>
        <taxon>Metazoa</taxon>
        <taxon>Ecdysozoa</taxon>
        <taxon>Arthropoda</taxon>
        <taxon>Hexapoda</taxon>
        <taxon>Collembola</taxon>
        <taxon>Entomobryomorpha</taxon>
        <taxon>Entomobryoidea</taxon>
        <taxon>Orchesellidae</taxon>
        <taxon>Orchesellinae</taxon>
        <taxon>Orchesella</taxon>
    </lineage>
</organism>
<dbReference type="Proteomes" id="UP001642540">
    <property type="component" value="Unassembled WGS sequence"/>
</dbReference>
<accession>A0ABP1QWN7</accession>
<keyword evidence="1" id="KW-0812">Transmembrane</keyword>
<dbReference type="SUPFAM" id="SSF53649">
    <property type="entry name" value="Alkaline phosphatase-like"/>
    <property type="match status" value="1"/>
</dbReference>
<evidence type="ECO:0000313" key="3">
    <source>
        <dbReference type="Proteomes" id="UP001642540"/>
    </source>
</evidence>
<dbReference type="InterPro" id="IPR017850">
    <property type="entry name" value="Alkaline_phosphatase_core_sf"/>
</dbReference>
<dbReference type="Pfam" id="PF02995">
    <property type="entry name" value="DUF229"/>
    <property type="match status" value="1"/>
</dbReference>
<sequence length="656" mass="74928">MSRNRSLSFRCLCFRCVCSVRIIYALSLGTVCITLYFMLVNNTHVPQSQISTKAISGSLDEQTYAVDTLQCQIPEMDPWDASIMNFLEPDGGFPINCRESHRSWTHVDGTELVLNMTAIRASGYSMNSIRCCYRTIERVEQPLSDYDKNADNYVKYSEKCHPIKNSRQGIDSDFIRVHCVSTSPPLLDDVVYRDFLAIPQSASDRLVAKKIDEWKTKSKHLKDDSTPPNIVIVGIDNNSRMNSHRHLKKTLEQLRRMGAVELLGYTKVGENTFPNTAAFISGYSEAELVPICYNTNADPQDDCPYLWKAFDSVGYLTVAAEDTPYVGGFNYLKTGFLRKPSDFYLRPLMLAVLTYMPRADYYHTDCIGSYMTEEVVFNYILDIIKRASSNTPVFVHSWLTSLAHHNYNNLQFGDDSISSFVESLGEMTNTIFFFMSDHGQRYGPIRETPQGWYEDKLPTNWVYIPPKFRDRYPEWYESLQENAKSLTSHFDVYKTILHVLKEFDPENRAEEFYNRSVLQKGQSLFEPAMENRSCADAGIPVNLCACSKPESISVDDEQVKAAAQSALTYLTNSIPLDLCAKPTLERIVRAGFIRSPTRPIYVITLVTSPGDFLFEVNVEKELDNFVIRTDLLRMNKITRPANCISTPLLERYCYCL</sequence>
<dbReference type="EMBL" id="CAXLJM020000046">
    <property type="protein sequence ID" value="CAL8110909.1"/>
    <property type="molecule type" value="Genomic_DNA"/>
</dbReference>
<reference evidence="2 3" key="1">
    <citation type="submission" date="2024-08" db="EMBL/GenBank/DDBJ databases">
        <authorList>
            <person name="Cucini C."/>
            <person name="Frati F."/>
        </authorList>
    </citation>
    <scope>NUCLEOTIDE SEQUENCE [LARGE SCALE GENOMIC DNA]</scope>
</reference>
<evidence type="ECO:0000313" key="2">
    <source>
        <dbReference type="EMBL" id="CAL8110909.1"/>
    </source>
</evidence>